<dbReference type="InterPro" id="IPR029058">
    <property type="entry name" value="AB_hydrolase_fold"/>
</dbReference>
<dbReference type="OrthoDB" id="280053at2"/>
<accession>A0A1R3WGF1</accession>
<dbReference type="SUPFAM" id="SSF53474">
    <property type="entry name" value="alpha/beta-Hydrolases"/>
    <property type="match status" value="1"/>
</dbReference>
<dbReference type="RefSeq" id="WP_076646708.1">
    <property type="nucleotide sequence ID" value="NZ_FTPS01000001.1"/>
</dbReference>
<gene>
    <name evidence="1" type="ORF">SAMN05421849_0351</name>
</gene>
<dbReference type="Gene3D" id="3.40.50.1820">
    <property type="entry name" value="alpha/beta hydrolase"/>
    <property type="match status" value="1"/>
</dbReference>
<reference evidence="1 2" key="1">
    <citation type="submission" date="2017-01" db="EMBL/GenBank/DDBJ databases">
        <authorList>
            <person name="Mah S.A."/>
            <person name="Swanson W.J."/>
            <person name="Moy G.W."/>
            <person name="Vacquier V.D."/>
        </authorList>
    </citation>
    <scope>NUCLEOTIDE SEQUENCE [LARGE SCALE GENOMIC DNA]</scope>
    <source>
        <strain evidence="1 2">DSM 21219</strain>
    </source>
</reference>
<organism evidence="1 2">
    <name type="scientific">Pontibaca methylaminivorans</name>
    <dbReference type="NCBI Taxonomy" id="515897"/>
    <lineage>
        <taxon>Bacteria</taxon>
        <taxon>Pseudomonadati</taxon>
        <taxon>Pseudomonadota</taxon>
        <taxon>Alphaproteobacteria</taxon>
        <taxon>Rhodobacterales</taxon>
        <taxon>Roseobacteraceae</taxon>
        <taxon>Pontibaca</taxon>
    </lineage>
</organism>
<dbReference type="AlphaFoldDB" id="A0A1R3WGF1"/>
<dbReference type="EMBL" id="FTPS01000001">
    <property type="protein sequence ID" value="SIT75581.1"/>
    <property type="molecule type" value="Genomic_DNA"/>
</dbReference>
<dbReference type="STRING" id="515897.SAMN05421849_0351"/>
<sequence>MSELGKTPFVWLTFDESGHLTGGIEPLRAIHALMEQEGARDLLILSHGWKNEHSHALRLYRSLWRHCLPHLPASRPFVVAGVSWPAVKYPTDFDGAALEAVLDTGALAAAGGGGAPQDLDERRFEQAIRAALPGNANLRLRRLARAAARDPGRVSGTALVQEMFERMAAIAEEAGQPDDPEITGECAAIRRAAEADPMQLWHASAQPLAGPAGRADGNGGALGRGGGGTFLAGPRATIARLLNQFTYFPMKIRAGNIGQMLAQYLDPQPFLRDKRLHLAGHSFGGRLVTACASRLQHLRPQSLTLLQAAFSHNGLAASSPAGAGAFANVIAEQRIKGPIAITHTHNDRACTLYYALASRLSGDRTLAVGDAGDPYGAMGANGAQHVAAQRHAGFPGAGGGGPVSGRVNNYLADRDIVAVPGGPDAHGNVANAATGRLLAAVMTAT</sequence>
<name>A0A1R3WGF1_9RHOB</name>
<evidence type="ECO:0000313" key="2">
    <source>
        <dbReference type="Proteomes" id="UP000192455"/>
    </source>
</evidence>
<protein>
    <recommendedName>
        <fullName evidence="3">Alpha/beta hydrolase</fullName>
    </recommendedName>
</protein>
<evidence type="ECO:0000313" key="1">
    <source>
        <dbReference type="EMBL" id="SIT75581.1"/>
    </source>
</evidence>
<keyword evidence="2" id="KW-1185">Reference proteome</keyword>
<proteinExistence type="predicted"/>
<evidence type="ECO:0008006" key="3">
    <source>
        <dbReference type="Google" id="ProtNLM"/>
    </source>
</evidence>
<dbReference type="Proteomes" id="UP000192455">
    <property type="component" value="Unassembled WGS sequence"/>
</dbReference>